<dbReference type="EMBL" id="BK016090">
    <property type="protein sequence ID" value="DAF94341.1"/>
    <property type="molecule type" value="Genomic_DNA"/>
</dbReference>
<dbReference type="Gene3D" id="1.10.30.50">
    <property type="match status" value="1"/>
</dbReference>
<name>A0A8S5UHW6_9CAUD</name>
<keyword evidence="2" id="KW-0540">Nuclease</keyword>
<organism evidence="2">
    <name type="scientific">Myoviridae sp. ctu2j3</name>
    <dbReference type="NCBI Taxonomy" id="2825197"/>
    <lineage>
        <taxon>Viruses</taxon>
        <taxon>Duplodnaviria</taxon>
        <taxon>Heunggongvirae</taxon>
        <taxon>Uroviricota</taxon>
        <taxon>Caudoviricetes</taxon>
    </lineage>
</organism>
<proteinExistence type="predicted"/>
<dbReference type="CDD" id="cd00085">
    <property type="entry name" value="HNHc"/>
    <property type="match status" value="1"/>
</dbReference>
<evidence type="ECO:0000259" key="1">
    <source>
        <dbReference type="Pfam" id="PF01844"/>
    </source>
</evidence>
<dbReference type="EMBL" id="BK016090">
    <property type="protein sequence ID" value="DAF94028.1"/>
    <property type="molecule type" value="Genomic_DNA"/>
</dbReference>
<dbReference type="InterPro" id="IPR003615">
    <property type="entry name" value="HNH_nuc"/>
</dbReference>
<dbReference type="InterPro" id="IPR002711">
    <property type="entry name" value="HNH"/>
</dbReference>
<dbReference type="GO" id="GO:0008270">
    <property type="term" value="F:zinc ion binding"/>
    <property type="evidence" value="ECO:0007669"/>
    <property type="project" value="InterPro"/>
</dbReference>
<protein>
    <submittedName>
        <fullName evidence="2">CRISPR-associated endonuclease</fullName>
    </submittedName>
</protein>
<keyword evidence="2" id="KW-0255">Endonuclease</keyword>
<sequence length="154" mass="17232">MNLTTIISDQGRYERAATLDLETGLRAIRADMGLREKELRSEVAPGLFVHTTSKRLRCFAKHGTTCSACGAEASYFAIERTYSKKGGDGPFHMNMWGTVNGKDVIFTHDHTISRHNGGADALHNMTTMCGPCNWEKGRREYQPQGQQGTQHEHY</sequence>
<dbReference type="GO" id="GO:0004519">
    <property type="term" value="F:endonuclease activity"/>
    <property type="evidence" value="ECO:0007669"/>
    <property type="project" value="UniProtKB-KW"/>
</dbReference>
<evidence type="ECO:0000313" key="2">
    <source>
        <dbReference type="EMBL" id="DAF94028.1"/>
    </source>
</evidence>
<dbReference type="Pfam" id="PF01844">
    <property type="entry name" value="HNH"/>
    <property type="match status" value="1"/>
</dbReference>
<keyword evidence="2" id="KW-0378">Hydrolase</keyword>
<feature type="domain" description="HNH" evidence="1">
    <location>
        <begin position="105"/>
        <end position="139"/>
    </location>
</feature>
<accession>A0A8S5UHW6</accession>
<reference evidence="2" key="1">
    <citation type="journal article" date="2021" name="Proc. Natl. Acad. Sci. U.S.A.">
        <title>A Catalog of Tens of Thousands of Viruses from Human Metagenomes Reveals Hidden Associations with Chronic Diseases.</title>
        <authorList>
            <person name="Tisza M.J."/>
            <person name="Buck C.B."/>
        </authorList>
    </citation>
    <scope>NUCLEOTIDE SEQUENCE</scope>
    <source>
        <strain evidence="2">Ctu2j3</strain>
    </source>
</reference>
<dbReference type="GO" id="GO:0003676">
    <property type="term" value="F:nucleic acid binding"/>
    <property type="evidence" value="ECO:0007669"/>
    <property type="project" value="InterPro"/>
</dbReference>